<dbReference type="Proteomes" id="UP000054477">
    <property type="component" value="Unassembled WGS sequence"/>
</dbReference>
<dbReference type="AlphaFoldDB" id="A0A0C9XPD7"/>
<gene>
    <name evidence="6" type="ORF">K443DRAFT_679954</name>
</gene>
<reference evidence="6 7" key="1">
    <citation type="submission" date="2014-04" db="EMBL/GenBank/DDBJ databases">
        <authorList>
            <consortium name="DOE Joint Genome Institute"/>
            <person name="Kuo A."/>
            <person name="Kohler A."/>
            <person name="Nagy L.G."/>
            <person name="Floudas D."/>
            <person name="Copeland A."/>
            <person name="Barry K.W."/>
            <person name="Cichocki N."/>
            <person name="Veneault-Fourrey C."/>
            <person name="LaButti K."/>
            <person name="Lindquist E.A."/>
            <person name="Lipzen A."/>
            <person name="Lundell T."/>
            <person name="Morin E."/>
            <person name="Murat C."/>
            <person name="Sun H."/>
            <person name="Tunlid A."/>
            <person name="Henrissat B."/>
            <person name="Grigoriev I.V."/>
            <person name="Hibbett D.S."/>
            <person name="Martin F."/>
            <person name="Nordberg H.P."/>
            <person name="Cantor M.N."/>
            <person name="Hua S.X."/>
        </authorList>
    </citation>
    <scope>NUCLEOTIDE SEQUENCE [LARGE SCALE GENOMIC DNA]</scope>
    <source>
        <strain evidence="6 7">LaAM-08-1</strain>
    </source>
</reference>
<dbReference type="Gene3D" id="3.40.50.300">
    <property type="entry name" value="P-loop containing nucleotide triphosphate hydrolases"/>
    <property type="match status" value="1"/>
</dbReference>
<dbReference type="InterPro" id="IPR025662">
    <property type="entry name" value="Sigma_54_int_dom_ATP-bd_1"/>
</dbReference>
<feature type="chain" id="PRO_5002222908" description="AIG1-type G domain-containing protein" evidence="4">
    <location>
        <begin position="21"/>
        <end position="830"/>
    </location>
</feature>
<keyword evidence="3" id="KW-1133">Transmembrane helix</keyword>
<feature type="compositionally biased region" description="Basic and acidic residues" evidence="2">
    <location>
        <begin position="131"/>
        <end position="144"/>
    </location>
</feature>
<protein>
    <recommendedName>
        <fullName evidence="5">AIG1-type G domain-containing protein</fullName>
    </recommendedName>
</protein>
<dbReference type="GO" id="GO:0005525">
    <property type="term" value="F:GTP binding"/>
    <property type="evidence" value="ECO:0007669"/>
    <property type="project" value="InterPro"/>
</dbReference>
<dbReference type="InterPro" id="IPR027417">
    <property type="entry name" value="P-loop_NTPase"/>
</dbReference>
<dbReference type="InterPro" id="IPR006703">
    <property type="entry name" value="G_AIG1"/>
</dbReference>
<dbReference type="SUPFAM" id="SSF52540">
    <property type="entry name" value="P-loop containing nucleoside triphosphate hydrolases"/>
    <property type="match status" value="1"/>
</dbReference>
<dbReference type="OrthoDB" id="2611327at2759"/>
<evidence type="ECO:0000256" key="1">
    <source>
        <dbReference type="ARBA" id="ARBA00022741"/>
    </source>
</evidence>
<evidence type="ECO:0000313" key="7">
    <source>
        <dbReference type="Proteomes" id="UP000054477"/>
    </source>
</evidence>
<evidence type="ECO:0000313" key="6">
    <source>
        <dbReference type="EMBL" id="KIJ99441.1"/>
    </source>
</evidence>
<organism evidence="6 7">
    <name type="scientific">Laccaria amethystina LaAM-08-1</name>
    <dbReference type="NCBI Taxonomy" id="1095629"/>
    <lineage>
        <taxon>Eukaryota</taxon>
        <taxon>Fungi</taxon>
        <taxon>Dikarya</taxon>
        <taxon>Basidiomycota</taxon>
        <taxon>Agaricomycotina</taxon>
        <taxon>Agaricomycetes</taxon>
        <taxon>Agaricomycetidae</taxon>
        <taxon>Agaricales</taxon>
        <taxon>Agaricineae</taxon>
        <taxon>Hydnangiaceae</taxon>
        <taxon>Laccaria</taxon>
    </lineage>
</organism>
<keyword evidence="7" id="KW-1185">Reference proteome</keyword>
<feature type="signal peptide" evidence="4">
    <location>
        <begin position="1"/>
        <end position="20"/>
    </location>
</feature>
<dbReference type="PANTHER" id="PTHR32046:SF12">
    <property type="entry name" value="AIG1-TYPE G DOMAIN-CONTAINING PROTEIN"/>
    <property type="match status" value="1"/>
</dbReference>
<reference evidence="7" key="2">
    <citation type="submission" date="2015-01" db="EMBL/GenBank/DDBJ databases">
        <title>Evolutionary Origins and Diversification of the Mycorrhizal Mutualists.</title>
        <authorList>
            <consortium name="DOE Joint Genome Institute"/>
            <consortium name="Mycorrhizal Genomics Consortium"/>
            <person name="Kohler A."/>
            <person name="Kuo A."/>
            <person name="Nagy L.G."/>
            <person name="Floudas D."/>
            <person name="Copeland A."/>
            <person name="Barry K.W."/>
            <person name="Cichocki N."/>
            <person name="Veneault-Fourrey C."/>
            <person name="LaButti K."/>
            <person name="Lindquist E.A."/>
            <person name="Lipzen A."/>
            <person name="Lundell T."/>
            <person name="Morin E."/>
            <person name="Murat C."/>
            <person name="Riley R."/>
            <person name="Ohm R."/>
            <person name="Sun H."/>
            <person name="Tunlid A."/>
            <person name="Henrissat B."/>
            <person name="Grigoriev I.V."/>
            <person name="Hibbett D.S."/>
            <person name="Martin F."/>
        </authorList>
    </citation>
    <scope>NUCLEOTIDE SEQUENCE [LARGE SCALE GENOMIC DNA]</scope>
    <source>
        <strain evidence="7">LaAM-08-1</strain>
    </source>
</reference>
<feature type="transmembrane region" description="Helical" evidence="3">
    <location>
        <begin position="99"/>
        <end position="122"/>
    </location>
</feature>
<feature type="region of interest" description="Disordered" evidence="2">
    <location>
        <begin position="130"/>
        <end position="151"/>
    </location>
</feature>
<keyword evidence="3" id="KW-0472">Membrane</keyword>
<feature type="domain" description="AIG1-type G" evidence="5">
    <location>
        <begin position="350"/>
        <end position="494"/>
    </location>
</feature>
<dbReference type="PANTHER" id="PTHR32046">
    <property type="entry name" value="G DOMAIN-CONTAINING PROTEIN"/>
    <property type="match status" value="1"/>
</dbReference>
<dbReference type="STRING" id="1095629.A0A0C9XPD7"/>
<keyword evidence="1" id="KW-0547">Nucleotide-binding</keyword>
<evidence type="ECO:0000256" key="3">
    <source>
        <dbReference type="SAM" id="Phobius"/>
    </source>
</evidence>
<dbReference type="PROSITE" id="PS00675">
    <property type="entry name" value="SIGMA54_INTERACT_1"/>
    <property type="match status" value="1"/>
</dbReference>
<dbReference type="Pfam" id="PF04548">
    <property type="entry name" value="AIG1"/>
    <property type="match status" value="1"/>
</dbReference>
<evidence type="ECO:0000256" key="4">
    <source>
        <dbReference type="SAM" id="SignalP"/>
    </source>
</evidence>
<accession>A0A0C9XPD7</accession>
<proteinExistence type="predicted"/>
<evidence type="ECO:0000259" key="5">
    <source>
        <dbReference type="Pfam" id="PF04548"/>
    </source>
</evidence>
<dbReference type="HOGENOM" id="CLU_409964_0_0_1"/>
<sequence length="830" mass="91032">MSAMKVCAVLCLSLYLLAQAHITDDHESMIYSGSYGWKRFSDSSAYRGTTPVILPIPSTSTILGTTTFGSSTSETTSANYSATSLPQAAPVSKKTRTGAIIGGVIGGTVLLILTVVLLLFFLRRRRRPRHARVESPLRDTRAPETKLSPINPPSGFDWATMSLAKPSAVASPPPGLYPYATDTLILGQNPYMPPPVPQSSDIPRMGLPQASMITQPAVARPSIISSLANSATPATTSVMGASASGSLPSKSQPMKTAASQEHNFEDLSSVASITSPKNSVVDSVTPSIASSALLVPRSTECLTDEEVEFAASPYQQRLPPQSVEGIMDDNIVSSFGKGNVRTNKSNAEFTILLIGETGTGKTSFLSLLINVLAGHIPDEYDLEPYDVTNEFESGLSHSRTNAAEVYRFKSVNGVQVTVLDTPGLADARGLEKDNENKQSIIDTVRDNIPETTAVIIVANSINPRLSVATDYAITMLSSVFCGTLADNIGLLFTSLSSPFNWNFDVKTLPVELQGAKTFLLDNPLARHREYLKIKTKDEAQGSVTRANQAVLQKLKKAVDEGHETALGTLVEIFGWLDGLIPQATTDITLLYDQLMEIERNISSKLAHMMQLVEKRGKLDELLNKSDGMLLTSNEMANVKSVIHKKTWILQDQPYHSTICVYPQCYSNCHIKCNLDFTLDPMKLIRCMAFPSQGACQICNHSFQAHQHYNALWSEKYDTEDHVDAQRKQRSDEATMMFESTPVSIEDIQSFIDIIGKDMADATEEIGRLAVDYSKLPLSRSFSGQVKKFVKVLETHLEAIRHKMDDASVKRMEASLERLREKLRVLELRRL</sequence>
<feature type="region of interest" description="Disordered" evidence="2">
    <location>
        <begin position="236"/>
        <end position="257"/>
    </location>
</feature>
<name>A0A0C9XPD7_9AGAR</name>
<evidence type="ECO:0000256" key="2">
    <source>
        <dbReference type="SAM" id="MobiDB-lite"/>
    </source>
</evidence>
<keyword evidence="3" id="KW-0812">Transmembrane</keyword>
<keyword evidence="4" id="KW-0732">Signal</keyword>
<dbReference type="EMBL" id="KN838647">
    <property type="protein sequence ID" value="KIJ99441.1"/>
    <property type="molecule type" value="Genomic_DNA"/>
</dbReference>